<protein>
    <submittedName>
        <fullName evidence="8">1-acyl-sn-glycerol-3-phosphate acyltransferase</fullName>
    </submittedName>
</protein>
<evidence type="ECO:0000313" key="8">
    <source>
        <dbReference type="EMBL" id="MBB3049326.1"/>
    </source>
</evidence>
<comment type="caution">
    <text evidence="8">The sequence shown here is derived from an EMBL/GenBank/DDBJ whole genome shotgun (WGS) entry which is preliminary data.</text>
</comment>
<dbReference type="InterPro" id="IPR002123">
    <property type="entry name" value="Plipid/glycerol_acylTrfase"/>
</dbReference>
<keyword evidence="9" id="KW-1185">Reference proteome</keyword>
<dbReference type="Proteomes" id="UP000550714">
    <property type="component" value="Unassembled WGS sequence"/>
</dbReference>
<dbReference type="GO" id="GO:0003841">
    <property type="term" value="F:1-acylglycerol-3-phosphate O-acyltransferase activity"/>
    <property type="evidence" value="ECO:0007669"/>
    <property type="project" value="TreeGrafter"/>
</dbReference>
<dbReference type="PANTHER" id="PTHR10434:SF64">
    <property type="entry name" value="1-ACYL-SN-GLYCEROL-3-PHOSPHATE ACYLTRANSFERASE-RELATED"/>
    <property type="match status" value="1"/>
</dbReference>
<dbReference type="AlphaFoldDB" id="A0A839RV97"/>
<dbReference type="SMART" id="SM00563">
    <property type="entry name" value="PlsC"/>
    <property type="match status" value="1"/>
</dbReference>
<feature type="compositionally biased region" description="Polar residues" evidence="6">
    <location>
        <begin position="254"/>
        <end position="266"/>
    </location>
</feature>
<evidence type="ECO:0000256" key="6">
    <source>
        <dbReference type="SAM" id="MobiDB-lite"/>
    </source>
</evidence>
<keyword evidence="3 8" id="KW-0808">Transferase</keyword>
<dbReference type="CDD" id="cd07989">
    <property type="entry name" value="LPLAT_AGPAT-like"/>
    <property type="match status" value="1"/>
</dbReference>
<proteinExistence type="predicted"/>
<keyword evidence="5 8" id="KW-0012">Acyltransferase</keyword>
<sequence>MRRTVALTKVLTSTLLDDTDDTDDHCDTDHRGVADVRHRAAGTLEALGITLTVTGPLTTSPRLGAVNPQRGVGTLVVANHVSWLDIPALLALEPVRFLAKREVAGWPFVGGQARRMGTLLLDRWSLRGLPASVDAVAERLRAGETVAVFPEATTWCSAPGGPFRRAVFQAALDVGAPVRPVTLSYRQRGEPSTIAAFVGDDGLAASLARVIRARGLEVHVDVHDALDPTGDRRTLARRAQRVVQGGAEFRHTAPQKTPSQNTTPQDATPHDTAHRDATHHPTVGTDPAGTTNDADTGPAHV</sequence>
<evidence type="ECO:0000256" key="4">
    <source>
        <dbReference type="ARBA" id="ARBA00023098"/>
    </source>
</evidence>
<feature type="domain" description="Phospholipid/glycerol acyltransferase" evidence="7">
    <location>
        <begin position="74"/>
        <end position="186"/>
    </location>
</feature>
<evidence type="ECO:0000313" key="9">
    <source>
        <dbReference type="Proteomes" id="UP000550714"/>
    </source>
</evidence>
<keyword evidence="4" id="KW-0443">Lipid metabolism</keyword>
<dbReference type="Pfam" id="PF01553">
    <property type="entry name" value="Acyltransferase"/>
    <property type="match status" value="1"/>
</dbReference>
<dbReference type="GO" id="GO:0006654">
    <property type="term" value="P:phosphatidic acid biosynthetic process"/>
    <property type="evidence" value="ECO:0007669"/>
    <property type="project" value="TreeGrafter"/>
</dbReference>
<comment type="pathway">
    <text evidence="1">Lipid metabolism.</text>
</comment>
<gene>
    <name evidence="8" type="ORF">FHS23_000321</name>
</gene>
<organism evidence="8 9">
    <name type="scientific">Prauserella isguenensis</name>
    <dbReference type="NCBI Taxonomy" id="1470180"/>
    <lineage>
        <taxon>Bacteria</taxon>
        <taxon>Bacillati</taxon>
        <taxon>Actinomycetota</taxon>
        <taxon>Actinomycetes</taxon>
        <taxon>Pseudonocardiales</taxon>
        <taxon>Pseudonocardiaceae</taxon>
        <taxon>Prauserella</taxon>
    </lineage>
</organism>
<name>A0A839RV97_9PSEU</name>
<evidence type="ECO:0000256" key="2">
    <source>
        <dbReference type="ARBA" id="ARBA00022516"/>
    </source>
</evidence>
<evidence type="ECO:0000259" key="7">
    <source>
        <dbReference type="SMART" id="SM00563"/>
    </source>
</evidence>
<evidence type="ECO:0000256" key="5">
    <source>
        <dbReference type="ARBA" id="ARBA00023315"/>
    </source>
</evidence>
<keyword evidence="2" id="KW-0444">Lipid biosynthesis</keyword>
<accession>A0A839RV97</accession>
<dbReference type="PANTHER" id="PTHR10434">
    <property type="entry name" value="1-ACYL-SN-GLYCEROL-3-PHOSPHATE ACYLTRANSFERASE"/>
    <property type="match status" value="1"/>
</dbReference>
<feature type="compositionally biased region" description="Basic and acidic residues" evidence="6">
    <location>
        <begin position="268"/>
        <end position="279"/>
    </location>
</feature>
<reference evidence="8 9" key="1">
    <citation type="submission" date="2020-08" db="EMBL/GenBank/DDBJ databases">
        <title>Genomic Encyclopedia of Type Strains, Phase III (KMG-III): the genomes of soil and plant-associated and newly described type strains.</title>
        <authorList>
            <person name="Whitman W."/>
        </authorList>
    </citation>
    <scope>NUCLEOTIDE SEQUENCE [LARGE SCALE GENOMIC DNA]</scope>
    <source>
        <strain evidence="8 9">CECT 8577</strain>
    </source>
</reference>
<dbReference type="EMBL" id="JACHWU010000001">
    <property type="protein sequence ID" value="MBB3049326.1"/>
    <property type="molecule type" value="Genomic_DNA"/>
</dbReference>
<dbReference type="RefSeq" id="WP_343053567.1">
    <property type="nucleotide sequence ID" value="NZ_JACHWU010000001.1"/>
</dbReference>
<evidence type="ECO:0000256" key="3">
    <source>
        <dbReference type="ARBA" id="ARBA00022679"/>
    </source>
</evidence>
<feature type="region of interest" description="Disordered" evidence="6">
    <location>
        <begin position="244"/>
        <end position="301"/>
    </location>
</feature>
<evidence type="ECO:0000256" key="1">
    <source>
        <dbReference type="ARBA" id="ARBA00005189"/>
    </source>
</evidence>
<dbReference type="SUPFAM" id="SSF69593">
    <property type="entry name" value="Glycerol-3-phosphate (1)-acyltransferase"/>
    <property type="match status" value="1"/>
</dbReference>